<organism evidence="3 4">
    <name type="scientific">Zingiber officinale</name>
    <name type="common">Ginger</name>
    <name type="synonym">Amomum zingiber</name>
    <dbReference type="NCBI Taxonomy" id="94328"/>
    <lineage>
        <taxon>Eukaryota</taxon>
        <taxon>Viridiplantae</taxon>
        <taxon>Streptophyta</taxon>
        <taxon>Embryophyta</taxon>
        <taxon>Tracheophyta</taxon>
        <taxon>Spermatophyta</taxon>
        <taxon>Magnoliopsida</taxon>
        <taxon>Liliopsida</taxon>
        <taxon>Zingiberales</taxon>
        <taxon>Zingiberaceae</taxon>
        <taxon>Zingiber</taxon>
    </lineage>
</organism>
<dbReference type="EMBL" id="JACMSC010000003">
    <property type="protein sequence ID" value="KAG6526940.1"/>
    <property type="molecule type" value="Genomic_DNA"/>
</dbReference>
<gene>
    <name evidence="3" type="ORF">ZIOFF_009027</name>
</gene>
<dbReference type="PROSITE" id="PS51257">
    <property type="entry name" value="PROKAR_LIPOPROTEIN"/>
    <property type="match status" value="1"/>
</dbReference>
<sequence length="83" mass="9358">MDHNKNLVFHLLLLLLLSCHLFSLDSAPPSRAFALRNKDELRMKTMQVEEGGFEKGRMEIEVNDYPGSGPNSRHDPKNPAGKP</sequence>
<proteinExistence type="predicted"/>
<dbReference type="AlphaFoldDB" id="A0A8J5LNK2"/>
<feature type="chain" id="PRO_5035200560" evidence="2">
    <location>
        <begin position="27"/>
        <end position="83"/>
    </location>
</feature>
<comment type="caution">
    <text evidence="3">The sequence shown here is derived from an EMBL/GenBank/DDBJ whole genome shotgun (WGS) entry which is preliminary data.</text>
</comment>
<keyword evidence="2" id="KW-0732">Signal</keyword>
<name>A0A8J5LNK2_ZINOF</name>
<feature type="region of interest" description="Disordered" evidence="1">
    <location>
        <begin position="49"/>
        <end position="83"/>
    </location>
</feature>
<evidence type="ECO:0000313" key="4">
    <source>
        <dbReference type="Proteomes" id="UP000734854"/>
    </source>
</evidence>
<protein>
    <submittedName>
        <fullName evidence="3">Uncharacterized protein</fullName>
    </submittedName>
</protein>
<evidence type="ECO:0000256" key="1">
    <source>
        <dbReference type="SAM" id="MobiDB-lite"/>
    </source>
</evidence>
<dbReference type="PANTHER" id="PTHR33474:SF28">
    <property type="entry name" value="OS01G0815400 PROTEIN"/>
    <property type="match status" value="1"/>
</dbReference>
<accession>A0A8J5LNK2</accession>
<dbReference type="Proteomes" id="UP000734854">
    <property type="component" value="Unassembled WGS sequence"/>
</dbReference>
<keyword evidence="4" id="KW-1185">Reference proteome</keyword>
<reference evidence="3 4" key="1">
    <citation type="submission" date="2020-08" db="EMBL/GenBank/DDBJ databases">
        <title>Plant Genome Project.</title>
        <authorList>
            <person name="Zhang R.-G."/>
        </authorList>
    </citation>
    <scope>NUCLEOTIDE SEQUENCE [LARGE SCALE GENOMIC DNA]</scope>
    <source>
        <tissue evidence="3">Rhizome</tissue>
    </source>
</reference>
<evidence type="ECO:0000313" key="3">
    <source>
        <dbReference type="EMBL" id="KAG6526940.1"/>
    </source>
</evidence>
<evidence type="ECO:0000256" key="2">
    <source>
        <dbReference type="SAM" id="SignalP"/>
    </source>
</evidence>
<feature type="signal peptide" evidence="2">
    <location>
        <begin position="1"/>
        <end position="26"/>
    </location>
</feature>
<dbReference type="PANTHER" id="PTHR33474">
    <property type="entry name" value="TRANSMEMBRANE PROTEIN"/>
    <property type="match status" value="1"/>
</dbReference>